<evidence type="ECO:0000313" key="1">
    <source>
        <dbReference type="EMBL" id="CAG8489039.1"/>
    </source>
</evidence>
<gene>
    <name evidence="1" type="ORF">DHETER_LOCUS2471</name>
</gene>
<keyword evidence="2" id="KW-1185">Reference proteome</keyword>
<comment type="caution">
    <text evidence="1">The sequence shown here is derived from an EMBL/GenBank/DDBJ whole genome shotgun (WGS) entry which is preliminary data.</text>
</comment>
<protein>
    <submittedName>
        <fullName evidence="1">12719_t:CDS:1</fullName>
    </submittedName>
</protein>
<organism evidence="1 2">
    <name type="scientific">Dentiscutata heterogama</name>
    <dbReference type="NCBI Taxonomy" id="1316150"/>
    <lineage>
        <taxon>Eukaryota</taxon>
        <taxon>Fungi</taxon>
        <taxon>Fungi incertae sedis</taxon>
        <taxon>Mucoromycota</taxon>
        <taxon>Glomeromycotina</taxon>
        <taxon>Glomeromycetes</taxon>
        <taxon>Diversisporales</taxon>
        <taxon>Gigasporaceae</taxon>
        <taxon>Dentiscutata</taxon>
    </lineage>
</organism>
<evidence type="ECO:0000313" key="2">
    <source>
        <dbReference type="Proteomes" id="UP000789702"/>
    </source>
</evidence>
<sequence>MALVDHYAGLFELRVFKNQYAIEFLLPTGERCRECEHDQKSREAKNERIDGHKRQDGALAKDGTTPAASPRQTNGPSDTIFFLQ</sequence>
<name>A0ACA9KRD1_9GLOM</name>
<proteinExistence type="predicted"/>
<reference evidence="1" key="1">
    <citation type="submission" date="2021-06" db="EMBL/GenBank/DDBJ databases">
        <authorList>
            <person name="Kallberg Y."/>
            <person name="Tangrot J."/>
            <person name="Rosling A."/>
        </authorList>
    </citation>
    <scope>NUCLEOTIDE SEQUENCE</scope>
    <source>
        <strain evidence="1">IL203A</strain>
    </source>
</reference>
<dbReference type="EMBL" id="CAJVPU010001813">
    <property type="protein sequence ID" value="CAG8489039.1"/>
    <property type="molecule type" value="Genomic_DNA"/>
</dbReference>
<dbReference type="Proteomes" id="UP000789702">
    <property type="component" value="Unassembled WGS sequence"/>
</dbReference>
<accession>A0ACA9KRD1</accession>